<evidence type="ECO:0000313" key="1">
    <source>
        <dbReference type="EMBL" id="OQB42182.1"/>
    </source>
</evidence>
<organism evidence="1">
    <name type="scientific">candidate division CPR1 bacterium ADurb.Bin160</name>
    <dbReference type="NCBI Taxonomy" id="1852826"/>
    <lineage>
        <taxon>Bacteria</taxon>
        <taxon>candidate division CPR1</taxon>
    </lineage>
</organism>
<proteinExistence type="predicted"/>
<dbReference type="EMBL" id="MWDB01000005">
    <property type="protein sequence ID" value="OQB42182.1"/>
    <property type="molecule type" value="Genomic_DNA"/>
</dbReference>
<dbReference type="Proteomes" id="UP000485621">
    <property type="component" value="Unassembled WGS sequence"/>
</dbReference>
<gene>
    <name evidence="1" type="ORF">BWY04_00403</name>
</gene>
<sequence length="48" mass="5910">MKLQEVLEILEKQLLDSQKNLLQKNKEFREKNTYYVDSYQDFAEKIEK</sequence>
<comment type="caution">
    <text evidence="1">The sequence shown here is derived from an EMBL/GenBank/DDBJ whole genome shotgun (WGS) entry which is preliminary data.</text>
</comment>
<name>A0A1V5ZQD9_9BACT</name>
<reference evidence="1" key="1">
    <citation type="submission" date="2017-02" db="EMBL/GenBank/DDBJ databases">
        <title>Delving into the versatile metabolic prowess of the omnipresent phylum Bacteroidetes.</title>
        <authorList>
            <person name="Nobu M.K."/>
            <person name="Mei R."/>
            <person name="Narihiro T."/>
            <person name="Kuroda K."/>
            <person name="Liu W.-T."/>
        </authorList>
    </citation>
    <scope>NUCLEOTIDE SEQUENCE</scope>
    <source>
        <strain evidence="1">ADurb.Bin160</strain>
    </source>
</reference>
<dbReference type="AlphaFoldDB" id="A0A1V5ZQD9"/>
<accession>A0A1V5ZQD9</accession>
<protein>
    <submittedName>
        <fullName evidence="1">Uncharacterized protein</fullName>
    </submittedName>
</protein>